<dbReference type="EnsemblProtists" id="EKX49868">
    <property type="protein sequence ID" value="EKX49868"/>
    <property type="gene ID" value="GUITHDRAFT_104263"/>
</dbReference>
<evidence type="ECO:0000256" key="1">
    <source>
        <dbReference type="ARBA" id="ARBA00004496"/>
    </source>
</evidence>
<evidence type="ECO:0000256" key="2">
    <source>
        <dbReference type="ARBA" id="ARBA00022490"/>
    </source>
</evidence>
<dbReference type="Gene3D" id="2.130.10.10">
    <property type="entry name" value="YVTN repeat-like/Quinoprotein amine dehydrogenase"/>
    <property type="match status" value="1"/>
</dbReference>
<comment type="subcellular location">
    <subcellularLocation>
        <location evidence="1">Cytoplasm</location>
    </subcellularLocation>
</comment>
<feature type="repeat" description="WD" evidence="5">
    <location>
        <begin position="268"/>
        <end position="298"/>
    </location>
</feature>
<dbReference type="OMA" id="DKCIYYW"/>
<dbReference type="STRING" id="905079.L1JP87"/>
<gene>
    <name evidence="8" type="ORF">GUITHDRAFT_104263</name>
</gene>
<organism evidence="8">
    <name type="scientific">Guillardia theta (strain CCMP2712)</name>
    <name type="common">Cryptophyte</name>
    <dbReference type="NCBI Taxonomy" id="905079"/>
    <lineage>
        <taxon>Eukaryota</taxon>
        <taxon>Cryptophyceae</taxon>
        <taxon>Pyrenomonadales</taxon>
        <taxon>Geminigeraceae</taxon>
        <taxon>Guillardia</taxon>
    </lineage>
</organism>
<dbReference type="InterPro" id="IPR001680">
    <property type="entry name" value="WD40_rpt"/>
</dbReference>
<reference evidence="9" key="3">
    <citation type="submission" date="2015-06" db="UniProtKB">
        <authorList>
            <consortium name="EnsemblProtists"/>
        </authorList>
    </citation>
    <scope>IDENTIFICATION</scope>
</reference>
<dbReference type="SUPFAM" id="SSF50978">
    <property type="entry name" value="WD40 repeat-like"/>
    <property type="match status" value="1"/>
</dbReference>
<evidence type="ECO:0000313" key="8">
    <source>
        <dbReference type="EMBL" id="EKX49868.1"/>
    </source>
</evidence>
<reference evidence="8 10" key="1">
    <citation type="journal article" date="2012" name="Nature">
        <title>Algal genomes reveal evolutionary mosaicism and the fate of nucleomorphs.</title>
        <authorList>
            <consortium name="DOE Joint Genome Institute"/>
            <person name="Curtis B.A."/>
            <person name="Tanifuji G."/>
            <person name="Burki F."/>
            <person name="Gruber A."/>
            <person name="Irimia M."/>
            <person name="Maruyama S."/>
            <person name="Arias M.C."/>
            <person name="Ball S.G."/>
            <person name="Gile G.H."/>
            <person name="Hirakawa Y."/>
            <person name="Hopkins J.F."/>
            <person name="Kuo A."/>
            <person name="Rensing S.A."/>
            <person name="Schmutz J."/>
            <person name="Symeonidi A."/>
            <person name="Elias M."/>
            <person name="Eveleigh R.J."/>
            <person name="Herman E.K."/>
            <person name="Klute M.J."/>
            <person name="Nakayama T."/>
            <person name="Obornik M."/>
            <person name="Reyes-Prieto A."/>
            <person name="Armbrust E.V."/>
            <person name="Aves S.J."/>
            <person name="Beiko R.G."/>
            <person name="Coutinho P."/>
            <person name="Dacks J.B."/>
            <person name="Durnford D.G."/>
            <person name="Fast N.M."/>
            <person name="Green B.R."/>
            <person name="Grisdale C.J."/>
            <person name="Hempel F."/>
            <person name="Henrissat B."/>
            <person name="Hoppner M.P."/>
            <person name="Ishida K."/>
            <person name="Kim E."/>
            <person name="Koreny L."/>
            <person name="Kroth P.G."/>
            <person name="Liu Y."/>
            <person name="Malik S.B."/>
            <person name="Maier U.G."/>
            <person name="McRose D."/>
            <person name="Mock T."/>
            <person name="Neilson J.A."/>
            <person name="Onodera N.T."/>
            <person name="Poole A.M."/>
            <person name="Pritham E.J."/>
            <person name="Richards T.A."/>
            <person name="Rocap G."/>
            <person name="Roy S.W."/>
            <person name="Sarai C."/>
            <person name="Schaack S."/>
            <person name="Shirato S."/>
            <person name="Slamovits C.H."/>
            <person name="Spencer D.F."/>
            <person name="Suzuki S."/>
            <person name="Worden A.Z."/>
            <person name="Zauner S."/>
            <person name="Barry K."/>
            <person name="Bell C."/>
            <person name="Bharti A.K."/>
            <person name="Crow J.A."/>
            <person name="Grimwood J."/>
            <person name="Kramer R."/>
            <person name="Lindquist E."/>
            <person name="Lucas S."/>
            <person name="Salamov A."/>
            <person name="McFadden G.I."/>
            <person name="Lane C.E."/>
            <person name="Keeling P.J."/>
            <person name="Gray M.W."/>
            <person name="Grigoriev I.V."/>
            <person name="Archibald J.M."/>
        </authorList>
    </citation>
    <scope>NUCLEOTIDE SEQUENCE</scope>
    <source>
        <strain evidence="8 10">CCMP2712</strain>
    </source>
</reference>
<keyword evidence="3 5" id="KW-0853">WD repeat</keyword>
<sequence>MKLMMVKILRFPKYYEIMNDDHDGRKEKEGLGLGQKMSSGDIWKLRCELVGHEQDIRSICTITDGSIVTCSRDKSVRKWSKVSERQFEASAVLLGHEHFVACVAEVPPCKMHPQGAVVSGGYDRTMSGQTIVKPVINIWEGDSIVGTLEGHTLTVCGLTISPTGHLVSVSWDKTARVWDLESRSCVSVLSGHEQAVWAAICFEDGSILTGSADKTIKRWKGNVCEHTYTGHSDCVRALAHFPGVGFASAGNDCSIRLWALSGDCLMVLNGHQSFVYSLSVFPSGDIVSSSEDKTCKVWRDGNCVATLPHTGSVWAVCTLPDGDIVTACADGIARVFSRDTSRFADADVLAAYDASLASQAIAAQEVGGVKMSELPGLEALEAPGTKDGATKIIRVDEKAYAYSWNSGESKWDQIGVVVDGPAGGGGDGGQVMMDGRTYDRIFDIEIDEGVTLKLGYNYGQNPYAVAQEFIWNNDLPQDHLEQIAQFIDKNANQGVTLGAHDAMYESQKPAKETFVTFASEEHIPRKAMIFFELPGKQEAIEKKAMEFNDALANSMDENLAMNSEEKIYFANLVKVAFGKDAISKPSNNEYALLRNKLLKWPVGNLFPVLDVLRLLVLNPFVVNYLVKNAEDFDVVKAVASVTSGPAASVPAATRIMSTRFFVNCFRSTDMRGLISKRLDVVLPATNGSVSYGNAQVNLAYATLLLNVAVQAYETKAAEVGGMEQVKRAISGGAEFLHAAGKTESEDSVYRALAAVGTLASIDDKSRALVKEFQVQAVANEIKASHPSDKVCAVCFSSTDHAHDLCVYHWL</sequence>
<dbReference type="GO" id="GO:0010992">
    <property type="term" value="P:ubiquitin recycling"/>
    <property type="evidence" value="ECO:0007669"/>
    <property type="project" value="TreeGrafter"/>
</dbReference>
<dbReference type="PROSITE" id="PS51394">
    <property type="entry name" value="PFU"/>
    <property type="match status" value="1"/>
</dbReference>
<dbReference type="GO" id="GO:0043161">
    <property type="term" value="P:proteasome-mediated ubiquitin-dependent protein catabolic process"/>
    <property type="evidence" value="ECO:0007669"/>
    <property type="project" value="TreeGrafter"/>
</dbReference>
<reference evidence="10" key="2">
    <citation type="submission" date="2012-11" db="EMBL/GenBank/DDBJ databases">
        <authorList>
            <person name="Kuo A."/>
            <person name="Curtis B.A."/>
            <person name="Tanifuji G."/>
            <person name="Burki F."/>
            <person name="Gruber A."/>
            <person name="Irimia M."/>
            <person name="Maruyama S."/>
            <person name="Arias M.C."/>
            <person name="Ball S.G."/>
            <person name="Gile G.H."/>
            <person name="Hirakawa Y."/>
            <person name="Hopkins J.F."/>
            <person name="Rensing S.A."/>
            <person name="Schmutz J."/>
            <person name="Symeonidi A."/>
            <person name="Elias M."/>
            <person name="Eveleigh R.J."/>
            <person name="Herman E.K."/>
            <person name="Klute M.J."/>
            <person name="Nakayama T."/>
            <person name="Obornik M."/>
            <person name="Reyes-Prieto A."/>
            <person name="Armbrust E.V."/>
            <person name="Aves S.J."/>
            <person name="Beiko R.G."/>
            <person name="Coutinho P."/>
            <person name="Dacks J.B."/>
            <person name="Durnford D.G."/>
            <person name="Fast N.M."/>
            <person name="Green B.R."/>
            <person name="Grisdale C."/>
            <person name="Hempe F."/>
            <person name="Henrissat B."/>
            <person name="Hoppner M.P."/>
            <person name="Ishida K.-I."/>
            <person name="Kim E."/>
            <person name="Koreny L."/>
            <person name="Kroth P.G."/>
            <person name="Liu Y."/>
            <person name="Malik S.-B."/>
            <person name="Maier U.G."/>
            <person name="McRose D."/>
            <person name="Mock T."/>
            <person name="Neilson J.A."/>
            <person name="Onodera N.T."/>
            <person name="Poole A.M."/>
            <person name="Pritham E.J."/>
            <person name="Richards T.A."/>
            <person name="Rocap G."/>
            <person name="Roy S.W."/>
            <person name="Sarai C."/>
            <person name="Schaack S."/>
            <person name="Shirato S."/>
            <person name="Slamovits C.H."/>
            <person name="Spencer D.F."/>
            <person name="Suzuki S."/>
            <person name="Worden A.Z."/>
            <person name="Zauner S."/>
            <person name="Barry K."/>
            <person name="Bell C."/>
            <person name="Bharti A.K."/>
            <person name="Crow J.A."/>
            <person name="Grimwood J."/>
            <person name="Kramer R."/>
            <person name="Lindquist E."/>
            <person name="Lucas S."/>
            <person name="Salamov A."/>
            <person name="McFadden G.I."/>
            <person name="Lane C.E."/>
            <person name="Keeling P.J."/>
            <person name="Gray M.W."/>
            <person name="Grigoriev I.V."/>
            <person name="Archibald J.M."/>
        </authorList>
    </citation>
    <scope>NUCLEOTIDE SEQUENCE</scope>
    <source>
        <strain evidence="10">CCMP2712</strain>
    </source>
</reference>
<evidence type="ECO:0000259" key="7">
    <source>
        <dbReference type="PROSITE" id="PS51396"/>
    </source>
</evidence>
<dbReference type="OrthoDB" id="10265988at2759"/>
<dbReference type="SMART" id="SM00320">
    <property type="entry name" value="WD40"/>
    <property type="match status" value="6"/>
</dbReference>
<dbReference type="GO" id="GO:0043130">
    <property type="term" value="F:ubiquitin binding"/>
    <property type="evidence" value="ECO:0007669"/>
    <property type="project" value="TreeGrafter"/>
</dbReference>
<dbReference type="EMBL" id="JH992980">
    <property type="protein sequence ID" value="EKX49868.1"/>
    <property type="molecule type" value="Genomic_DNA"/>
</dbReference>
<dbReference type="InterPro" id="IPR036322">
    <property type="entry name" value="WD40_repeat_dom_sf"/>
</dbReference>
<dbReference type="PANTHER" id="PTHR19849">
    <property type="entry name" value="PHOSPHOLIPASE A-2-ACTIVATING PROTEIN"/>
    <property type="match status" value="1"/>
</dbReference>
<protein>
    <recommendedName>
        <fullName evidence="11">Phospholipase A-2-activating protein</fullName>
    </recommendedName>
</protein>
<dbReference type="KEGG" id="gtt:GUITHDRAFT_104263"/>
<accession>L1JP87</accession>
<dbReference type="HOGENOM" id="CLU_011791_2_0_1"/>
<feature type="domain" description="PFU" evidence="6">
    <location>
        <begin position="403"/>
        <end position="501"/>
    </location>
</feature>
<dbReference type="Gene3D" id="1.25.10.10">
    <property type="entry name" value="Leucine-rich Repeat Variant"/>
    <property type="match status" value="1"/>
</dbReference>
<evidence type="ECO:0008006" key="11">
    <source>
        <dbReference type="Google" id="ProtNLM"/>
    </source>
</evidence>
<dbReference type="PROSITE" id="PS50082">
    <property type="entry name" value="WD_REPEATS_2"/>
    <property type="match status" value="2"/>
</dbReference>
<evidence type="ECO:0000256" key="4">
    <source>
        <dbReference type="ARBA" id="ARBA00022737"/>
    </source>
</evidence>
<keyword evidence="4" id="KW-0677">Repeat</keyword>
<dbReference type="InterPro" id="IPR015943">
    <property type="entry name" value="WD40/YVTN_repeat-like_dom_sf"/>
</dbReference>
<dbReference type="InterPro" id="IPR011989">
    <property type="entry name" value="ARM-like"/>
</dbReference>
<keyword evidence="10" id="KW-1185">Reference proteome</keyword>
<dbReference type="GeneID" id="17306551"/>
<dbReference type="eggNOG" id="KOG0301">
    <property type="taxonomic scope" value="Eukaryota"/>
</dbReference>
<dbReference type="PRINTS" id="PR00320">
    <property type="entry name" value="GPROTEINBRPT"/>
</dbReference>
<evidence type="ECO:0000256" key="3">
    <source>
        <dbReference type="ARBA" id="ARBA00022574"/>
    </source>
</evidence>
<feature type="repeat" description="WD" evidence="5">
    <location>
        <begin position="148"/>
        <end position="188"/>
    </location>
</feature>
<name>L1JP87_GUITC</name>
<evidence type="ECO:0000256" key="5">
    <source>
        <dbReference type="PROSITE-ProRule" id="PRU00221"/>
    </source>
</evidence>
<dbReference type="PROSITE" id="PS00678">
    <property type="entry name" value="WD_REPEATS_1"/>
    <property type="match status" value="1"/>
</dbReference>
<dbReference type="PaxDb" id="55529-EKX49868"/>
<dbReference type="Pfam" id="PF09070">
    <property type="entry name" value="PFU"/>
    <property type="match status" value="1"/>
</dbReference>
<dbReference type="Proteomes" id="UP000011087">
    <property type="component" value="Unassembled WGS sequence"/>
</dbReference>
<dbReference type="PROSITE" id="PS51396">
    <property type="entry name" value="PUL"/>
    <property type="match status" value="1"/>
</dbReference>
<dbReference type="InterPro" id="IPR013535">
    <property type="entry name" value="PUL_dom"/>
</dbReference>
<dbReference type="CDD" id="cd00200">
    <property type="entry name" value="WD40"/>
    <property type="match status" value="1"/>
</dbReference>
<dbReference type="Pfam" id="PF00400">
    <property type="entry name" value="WD40"/>
    <property type="match status" value="6"/>
</dbReference>
<evidence type="ECO:0000313" key="9">
    <source>
        <dbReference type="EnsemblProtists" id="EKX49868"/>
    </source>
</evidence>
<dbReference type="Pfam" id="PF08324">
    <property type="entry name" value="PUL"/>
    <property type="match status" value="1"/>
</dbReference>
<dbReference type="InterPro" id="IPR038122">
    <property type="entry name" value="PFU_sf"/>
</dbReference>
<dbReference type="InterPro" id="IPR020472">
    <property type="entry name" value="WD40_PAC1"/>
</dbReference>
<dbReference type="InterPro" id="IPR019775">
    <property type="entry name" value="WD40_repeat_CS"/>
</dbReference>
<feature type="domain" description="PUL" evidence="7">
    <location>
        <begin position="521"/>
        <end position="801"/>
    </location>
</feature>
<dbReference type="GO" id="GO:0005634">
    <property type="term" value="C:nucleus"/>
    <property type="evidence" value="ECO:0007669"/>
    <property type="project" value="TreeGrafter"/>
</dbReference>
<dbReference type="GO" id="GO:0005737">
    <property type="term" value="C:cytoplasm"/>
    <property type="evidence" value="ECO:0007669"/>
    <property type="project" value="UniProtKB-SubCell"/>
</dbReference>
<dbReference type="PROSITE" id="PS50294">
    <property type="entry name" value="WD_REPEATS_REGION"/>
    <property type="match status" value="1"/>
</dbReference>
<proteinExistence type="predicted"/>
<dbReference type="Gene3D" id="3.10.20.870">
    <property type="entry name" value="PFU (PLAA family ubiquitin binding), C-terminal domain"/>
    <property type="match status" value="1"/>
</dbReference>
<dbReference type="PANTHER" id="PTHR19849:SF0">
    <property type="entry name" value="PHOSPHOLIPASE A-2-ACTIVATING PROTEIN"/>
    <property type="match status" value="1"/>
</dbReference>
<evidence type="ECO:0000313" key="10">
    <source>
        <dbReference type="Proteomes" id="UP000011087"/>
    </source>
</evidence>
<keyword evidence="2" id="KW-0963">Cytoplasm</keyword>
<dbReference type="AlphaFoldDB" id="L1JP87"/>
<evidence type="ECO:0000259" key="6">
    <source>
        <dbReference type="PROSITE" id="PS51394"/>
    </source>
</evidence>
<dbReference type="RefSeq" id="XP_005836848.1">
    <property type="nucleotide sequence ID" value="XM_005836791.1"/>
</dbReference>
<dbReference type="InterPro" id="IPR015155">
    <property type="entry name" value="PFU"/>
</dbReference>